<dbReference type="Pfam" id="PF07044">
    <property type="entry name" value="DUF1329"/>
    <property type="match status" value="1"/>
</dbReference>
<organism evidence="2 3">
    <name type="scientific">Stutzerimonas tarimensis</name>
    <dbReference type="NCBI Taxonomy" id="1507735"/>
    <lineage>
        <taxon>Bacteria</taxon>
        <taxon>Pseudomonadati</taxon>
        <taxon>Pseudomonadota</taxon>
        <taxon>Gammaproteobacteria</taxon>
        <taxon>Pseudomonadales</taxon>
        <taxon>Pseudomonadaceae</taxon>
        <taxon>Stutzerimonas</taxon>
    </lineage>
</organism>
<evidence type="ECO:0000313" key="2">
    <source>
        <dbReference type="EMBL" id="MFC3608818.1"/>
    </source>
</evidence>
<proteinExistence type="predicted"/>
<keyword evidence="3" id="KW-1185">Reference proteome</keyword>
<keyword evidence="1" id="KW-0732">Signal</keyword>
<dbReference type="Proteomes" id="UP001595630">
    <property type="component" value="Unassembled WGS sequence"/>
</dbReference>
<dbReference type="RefSeq" id="WP_386365704.1">
    <property type="nucleotide sequence ID" value="NZ_JBHRXZ010000022.1"/>
</dbReference>
<feature type="chain" id="PRO_5047067071" evidence="1">
    <location>
        <begin position="24"/>
        <end position="457"/>
    </location>
</feature>
<sequence length="457" mass="51246">MKRFMRSVIAVAISGGCVLSAQAAATQEEISQVGTKYTPWGAEMQGNADGSIPPYTGPITPPASYDPRNPGYRPDPFADEKPLFSVTAANMDQYADQLSEGMKEMLRKYPSFRMDIYPTHRTAAYPDYFLENARKNLTACKTVNDELGLSGCYGGTPFPFPKTGNEVMWNRLLKFDQFAFETPLFTGVVVDSSGRRNVTGVASMQIQYPIFDPKKTDPIADDAVYEMIRNDFTDPARKNGEKIVVRDSIDMVNIGRRAWQYLPGQRRVKLAPDIAYDTPSPTGAGVAVVDELAVFYGALDRYNFELKGKKEMFIPYNTYKLHDRNVCPDQVAETPNHLNPDCMRWEKHRVWVVEATLKEGKRHVYPRRMIFLDEDLWGTGISDNYDATGKVYRVTHSLPITFYEATGHATDETVTYDLATGAYHRSQNPTMGSGWVITEGRPDSFFSPQSMAGGGIR</sequence>
<feature type="signal peptide" evidence="1">
    <location>
        <begin position="1"/>
        <end position="23"/>
    </location>
</feature>
<gene>
    <name evidence="2" type="ORF">ACFOMF_13605</name>
</gene>
<accession>A0ABV7T7I2</accession>
<dbReference type="InterPro" id="IPR010752">
    <property type="entry name" value="DUF1329"/>
</dbReference>
<evidence type="ECO:0000256" key="1">
    <source>
        <dbReference type="SAM" id="SignalP"/>
    </source>
</evidence>
<evidence type="ECO:0000313" key="3">
    <source>
        <dbReference type="Proteomes" id="UP001595630"/>
    </source>
</evidence>
<name>A0ABV7T7I2_9GAMM</name>
<dbReference type="EMBL" id="JBHRXZ010000022">
    <property type="protein sequence ID" value="MFC3608818.1"/>
    <property type="molecule type" value="Genomic_DNA"/>
</dbReference>
<dbReference type="PROSITE" id="PS51257">
    <property type="entry name" value="PROKAR_LIPOPROTEIN"/>
    <property type="match status" value="1"/>
</dbReference>
<dbReference type="Gene3D" id="2.50.20.10">
    <property type="entry name" value="Lipoprotein localisation LolA/LolB/LppX"/>
    <property type="match status" value="1"/>
</dbReference>
<protein>
    <submittedName>
        <fullName evidence="2">DUF1329 domain-containing protein</fullName>
    </submittedName>
</protein>
<comment type="caution">
    <text evidence="2">The sequence shown here is derived from an EMBL/GenBank/DDBJ whole genome shotgun (WGS) entry which is preliminary data.</text>
</comment>
<reference evidence="3" key="1">
    <citation type="journal article" date="2019" name="Int. J. Syst. Evol. Microbiol.">
        <title>The Global Catalogue of Microorganisms (GCM) 10K type strain sequencing project: providing services to taxonomists for standard genome sequencing and annotation.</title>
        <authorList>
            <consortium name="The Broad Institute Genomics Platform"/>
            <consortium name="The Broad Institute Genome Sequencing Center for Infectious Disease"/>
            <person name="Wu L."/>
            <person name="Ma J."/>
        </authorList>
    </citation>
    <scope>NUCLEOTIDE SEQUENCE [LARGE SCALE GENOMIC DNA]</scope>
    <source>
        <strain evidence="3">KCTC 42447</strain>
    </source>
</reference>